<dbReference type="InterPro" id="IPR016024">
    <property type="entry name" value="ARM-type_fold"/>
</dbReference>
<feature type="coiled-coil region" evidence="1">
    <location>
        <begin position="648"/>
        <end position="675"/>
    </location>
</feature>
<dbReference type="Pfam" id="PF09742">
    <property type="entry name" value="Dymeclin"/>
    <property type="match status" value="1"/>
</dbReference>
<dbReference type="GO" id="GO:0016020">
    <property type="term" value="C:membrane"/>
    <property type="evidence" value="ECO:0007669"/>
    <property type="project" value="TreeGrafter"/>
</dbReference>
<accession>A0A7S1PIE0</accession>
<evidence type="ECO:0000256" key="1">
    <source>
        <dbReference type="SAM" id="Coils"/>
    </source>
</evidence>
<protein>
    <recommendedName>
        <fullName evidence="4">Dymeclin</fullName>
    </recommendedName>
</protein>
<dbReference type="InterPro" id="IPR026705">
    <property type="entry name" value="Hid-1/Ecm30"/>
</dbReference>
<proteinExistence type="predicted"/>
<feature type="compositionally biased region" description="Polar residues" evidence="2">
    <location>
        <begin position="148"/>
        <end position="168"/>
    </location>
</feature>
<name>A0A7S1PIE0_9EUKA</name>
<dbReference type="GO" id="GO:0000138">
    <property type="term" value="C:Golgi trans cisterna"/>
    <property type="evidence" value="ECO:0007669"/>
    <property type="project" value="TreeGrafter"/>
</dbReference>
<keyword evidence="1" id="KW-0175">Coiled coil</keyword>
<reference evidence="3" key="1">
    <citation type="submission" date="2021-01" db="EMBL/GenBank/DDBJ databases">
        <authorList>
            <person name="Corre E."/>
            <person name="Pelletier E."/>
            <person name="Niang G."/>
            <person name="Scheremetjew M."/>
            <person name="Finn R."/>
            <person name="Kale V."/>
            <person name="Holt S."/>
            <person name="Cochrane G."/>
            <person name="Meng A."/>
            <person name="Brown T."/>
            <person name="Cohen L."/>
        </authorList>
    </citation>
    <scope>NUCLEOTIDE SEQUENCE</scope>
    <source>
        <strain evidence="3">WS</strain>
    </source>
</reference>
<dbReference type="GO" id="GO:0005797">
    <property type="term" value="C:Golgi medial cisterna"/>
    <property type="evidence" value="ECO:0007669"/>
    <property type="project" value="TreeGrafter"/>
</dbReference>
<dbReference type="AlphaFoldDB" id="A0A7S1PIE0"/>
<feature type="region of interest" description="Disordered" evidence="2">
    <location>
        <begin position="133"/>
        <end position="170"/>
    </location>
</feature>
<evidence type="ECO:0000256" key="2">
    <source>
        <dbReference type="SAM" id="MobiDB-lite"/>
    </source>
</evidence>
<evidence type="ECO:0008006" key="4">
    <source>
        <dbReference type="Google" id="ProtNLM"/>
    </source>
</evidence>
<gene>
    <name evidence="3" type="ORF">PCOS0759_LOCUS7398</name>
</gene>
<organism evidence="3">
    <name type="scientific">Percolomonas cosmopolitus</name>
    <dbReference type="NCBI Taxonomy" id="63605"/>
    <lineage>
        <taxon>Eukaryota</taxon>
        <taxon>Discoba</taxon>
        <taxon>Heterolobosea</taxon>
        <taxon>Tetramitia</taxon>
        <taxon>Eutetramitia</taxon>
        <taxon>Percolomonadidae</taxon>
        <taxon>Percolomonas</taxon>
    </lineage>
</organism>
<evidence type="ECO:0000313" key="3">
    <source>
        <dbReference type="EMBL" id="CAD9084144.1"/>
    </source>
</evidence>
<dbReference type="SUPFAM" id="SSF48371">
    <property type="entry name" value="ARM repeat"/>
    <property type="match status" value="1"/>
</dbReference>
<sequence length="750" mass="86034">MGNSNVSFLQTFNALKESTPSPSNHDFWIPLFTSNITTNDLYGYTKPQLIRAIARERPHSITVLVYKSIEQLHIFLSSEDYWVGQVDSVRNSIGILMRVMTILFEREETSISILNLLKNNILPVVTYVERKNSTTTTSTSPSVEKQADTNSSEQTQKSQPDSNNAQQQRDNDKIEELQFVAVEKIGSDHLDGKQLGQVLIDDLMRLMFLPHFTLPEKQVSFTRPLIQSENEKFYPPTLETTRMWQGGVAIPASACWCSSQQKEIRVLILKCLLSLFSSNLYVESTQFLQTENYFLDNAVRPEAPHTATLFYSLLNSFVNYDPTGLLPYTTTLMSDPEEEYVMTCLHVLSLLLFHTPHNSEHRNIYIEHLVRFGEVQEDLVKLNKSFTLLLRNAIDANNTYLPSSQKMFECHDEILIIFWRFVELNPNLRQHFLKKTDVNQILEPLLYLLDSAAQDSSKFAFLQMDSFLLLMLSQYREFCIQLNKPYNGKLPMTLPRFTGSYADLMIITIHKVITQDKGLVRPLFNILMTSVANISPYIKRLSITSSVKLLGLFEAFSKPRFLYSAPKNWELVDLLLRAFNNLIQYQYEGSVSLVYAILRRKKQFELLSRKPNIEAIQEVIDNLSKAKRASPFKITPEWLSSWKPHLQLNTILTLLHGLNNDIEELTKNGEATEDDLLNFLKDTTLVGLLPNPPTIVVKTFVSNPQILTFTNVYISGLIYVRQIDPPLFSGRKIKLFTINFSDEGDEVDEG</sequence>
<dbReference type="PANTHER" id="PTHR21575:SF12">
    <property type="entry name" value="PROTEIN HID1"/>
    <property type="match status" value="1"/>
</dbReference>
<dbReference type="PANTHER" id="PTHR21575">
    <property type="entry name" value="PROTEIN HID1"/>
    <property type="match status" value="1"/>
</dbReference>
<dbReference type="EMBL" id="HBGD01008969">
    <property type="protein sequence ID" value="CAD9084144.1"/>
    <property type="molecule type" value="Transcribed_RNA"/>
</dbReference>